<feature type="domain" description="Helicase ATP-binding" evidence="3">
    <location>
        <begin position="316"/>
        <end position="432"/>
    </location>
</feature>
<reference evidence="5" key="1">
    <citation type="submission" date="2023-12" db="EMBL/GenBank/DDBJ databases">
        <title>Genome assembly of Anisodus tanguticus.</title>
        <authorList>
            <person name="Wang Y.-J."/>
        </authorList>
    </citation>
    <scope>NUCLEOTIDE SEQUENCE</scope>
    <source>
        <strain evidence="5">KB-2021</strain>
        <tissue evidence="5">Leaf</tissue>
    </source>
</reference>
<keyword evidence="2" id="KW-0732">Signal</keyword>
<dbReference type="PROSITE" id="PS51382">
    <property type="entry name" value="SPX"/>
    <property type="match status" value="1"/>
</dbReference>
<accession>A0AAE1RGN5</accession>
<dbReference type="CDD" id="cd14481">
    <property type="entry name" value="SPX_AtSPX1_like"/>
    <property type="match status" value="1"/>
</dbReference>
<dbReference type="GO" id="GO:0003676">
    <property type="term" value="F:nucleic acid binding"/>
    <property type="evidence" value="ECO:0007669"/>
    <property type="project" value="InterPro"/>
</dbReference>
<dbReference type="GO" id="GO:0005524">
    <property type="term" value="F:ATP binding"/>
    <property type="evidence" value="ECO:0007669"/>
    <property type="project" value="InterPro"/>
</dbReference>
<dbReference type="Pfam" id="PF00270">
    <property type="entry name" value="DEAD"/>
    <property type="match status" value="1"/>
</dbReference>
<dbReference type="InterPro" id="IPR011545">
    <property type="entry name" value="DEAD/DEAH_box_helicase_dom"/>
</dbReference>
<evidence type="ECO:0000256" key="1">
    <source>
        <dbReference type="SAM" id="MobiDB-lite"/>
    </source>
</evidence>
<dbReference type="InterPro" id="IPR027417">
    <property type="entry name" value="P-loop_NTPase"/>
</dbReference>
<dbReference type="PANTHER" id="PTHR45978">
    <property type="entry name" value="SPX DOMAIN-CONTAINING PROTEIN 3"/>
    <property type="match status" value="1"/>
</dbReference>
<dbReference type="GO" id="GO:0016036">
    <property type="term" value="P:cellular response to phosphate starvation"/>
    <property type="evidence" value="ECO:0007669"/>
    <property type="project" value="InterPro"/>
</dbReference>
<name>A0AAE1RGN5_9SOLA</name>
<evidence type="ECO:0008006" key="7">
    <source>
        <dbReference type="Google" id="ProtNLM"/>
    </source>
</evidence>
<dbReference type="PANTHER" id="PTHR45978:SF3">
    <property type="entry name" value="SPX DOMAIN-CONTAINING PROTEIN 1-LIKE"/>
    <property type="match status" value="1"/>
</dbReference>
<dbReference type="AlphaFoldDB" id="A0AAE1RGN5"/>
<dbReference type="InterPro" id="IPR014001">
    <property type="entry name" value="Helicase_ATP-bd"/>
</dbReference>
<dbReference type="PROSITE" id="PS51192">
    <property type="entry name" value="HELICASE_ATP_BIND_1"/>
    <property type="match status" value="1"/>
</dbReference>
<protein>
    <recommendedName>
        <fullName evidence="7">SPX domain-containing protein</fullName>
    </recommendedName>
</protein>
<evidence type="ECO:0000259" key="3">
    <source>
        <dbReference type="PROSITE" id="PS51192"/>
    </source>
</evidence>
<keyword evidence="6" id="KW-1185">Reference proteome</keyword>
<comment type="caution">
    <text evidence="5">The sequence shown here is derived from an EMBL/GenBank/DDBJ whole genome shotgun (WGS) entry which is preliminary data.</text>
</comment>
<dbReference type="SUPFAM" id="SSF52540">
    <property type="entry name" value="P-loop containing nucleoside triphosphate hydrolases"/>
    <property type="match status" value="2"/>
</dbReference>
<dbReference type="Proteomes" id="UP001291623">
    <property type="component" value="Unassembled WGS sequence"/>
</dbReference>
<evidence type="ECO:0000259" key="4">
    <source>
        <dbReference type="PROSITE" id="PS51382"/>
    </source>
</evidence>
<proteinExistence type="predicted"/>
<feature type="signal peptide" evidence="2">
    <location>
        <begin position="1"/>
        <end position="19"/>
    </location>
</feature>
<evidence type="ECO:0000313" key="5">
    <source>
        <dbReference type="EMBL" id="KAK4351436.1"/>
    </source>
</evidence>
<evidence type="ECO:0000256" key="2">
    <source>
        <dbReference type="SAM" id="SignalP"/>
    </source>
</evidence>
<dbReference type="InterPro" id="IPR031142">
    <property type="entry name" value="SPX_prot"/>
</dbReference>
<dbReference type="Gene3D" id="3.40.50.300">
    <property type="entry name" value="P-loop containing nucleotide triphosphate hydrolases"/>
    <property type="match status" value="2"/>
</dbReference>
<feature type="chain" id="PRO_5042196435" description="SPX domain-containing protein" evidence="2">
    <location>
        <begin position="20"/>
        <end position="534"/>
    </location>
</feature>
<sequence length="534" mass="60165">MKFGRILMMLMTLIEQTLPDWRGKFLSYKDLKKQLKLDDDDDDGKEVNDFVKLLEEEIDKFNTFFLEKEEDYIIKWKILRDSIVEIRSSEELMRVGRDLVDLHGQMVLLENYSALNYTGLVKILKKYDKHTGALIRLLVIQKVLEEPFFKTDVLNNLVKECETMLSILFSQNEPSEAPGGEGSSAGGSSGGDIGGTSSRVEDAEELAEIKNTSKAPVGEGSIRGGSSKGGSSVADDLKDLAEIEKPCKTPGGEGSSRVKDQEELAEIDNMGNKYLKLAKSALSVLQEIRSGSSTVSMFSLPPMERTELHEICHEFERFSTYLPDMKVVVFYGGVNIKLHKELLKNECPHIVVGTLGRILALARDKDLSLRNVKHFILDECDKMLESLDMRRDVHAIFKMSPHDKQHYIKLSETEKNRKLNDLLDALDFNQVVIFVKSGLDIERVNIVINYDMPDSADTYLHKVISIFLVIWFSVLISTTYTDTNNSLILVNKGLAITSISSAADSDILNQVQQKFKELLEQIDTSTYSMPLLDV</sequence>
<evidence type="ECO:0000313" key="6">
    <source>
        <dbReference type="Proteomes" id="UP001291623"/>
    </source>
</evidence>
<gene>
    <name evidence="5" type="ORF">RND71_030749</name>
</gene>
<organism evidence="5 6">
    <name type="scientific">Anisodus tanguticus</name>
    <dbReference type="NCBI Taxonomy" id="243964"/>
    <lineage>
        <taxon>Eukaryota</taxon>
        <taxon>Viridiplantae</taxon>
        <taxon>Streptophyta</taxon>
        <taxon>Embryophyta</taxon>
        <taxon>Tracheophyta</taxon>
        <taxon>Spermatophyta</taxon>
        <taxon>Magnoliopsida</taxon>
        <taxon>eudicotyledons</taxon>
        <taxon>Gunneridae</taxon>
        <taxon>Pentapetalae</taxon>
        <taxon>asterids</taxon>
        <taxon>lamiids</taxon>
        <taxon>Solanales</taxon>
        <taxon>Solanaceae</taxon>
        <taxon>Solanoideae</taxon>
        <taxon>Hyoscyameae</taxon>
        <taxon>Anisodus</taxon>
    </lineage>
</organism>
<feature type="domain" description="SPX" evidence="4">
    <location>
        <begin position="1"/>
        <end position="141"/>
    </location>
</feature>
<dbReference type="EMBL" id="JAVYJV010000016">
    <property type="protein sequence ID" value="KAK4351436.1"/>
    <property type="molecule type" value="Genomic_DNA"/>
</dbReference>
<feature type="region of interest" description="Disordered" evidence="1">
    <location>
        <begin position="172"/>
        <end position="234"/>
    </location>
</feature>
<feature type="compositionally biased region" description="Gly residues" evidence="1">
    <location>
        <begin position="179"/>
        <end position="194"/>
    </location>
</feature>
<dbReference type="InterPro" id="IPR004331">
    <property type="entry name" value="SPX_dom"/>
</dbReference>
<dbReference type="Pfam" id="PF03105">
    <property type="entry name" value="SPX"/>
    <property type="match status" value="1"/>
</dbReference>